<evidence type="ECO:0000313" key="4">
    <source>
        <dbReference type="Proteomes" id="UP000008720"/>
    </source>
</evidence>
<evidence type="ECO:0000313" key="3">
    <source>
        <dbReference type="EMBL" id="ADR22147.1"/>
    </source>
</evidence>
<dbReference type="OrthoDB" id="927174at2"/>
<dbReference type="HOGENOM" id="CLU_020473_0_2_10"/>
<feature type="transmembrane region" description="Helical" evidence="1">
    <location>
        <begin position="102"/>
        <end position="121"/>
    </location>
</feature>
<feature type="transmembrane region" description="Helical" evidence="1">
    <location>
        <begin position="72"/>
        <end position="96"/>
    </location>
</feature>
<dbReference type="EMBL" id="CP002349">
    <property type="protein sequence ID" value="ADR22147.1"/>
    <property type="molecule type" value="Genomic_DNA"/>
</dbReference>
<dbReference type="PANTHER" id="PTHR34220:SF7">
    <property type="entry name" value="SENSOR HISTIDINE KINASE YPDA"/>
    <property type="match status" value="1"/>
</dbReference>
<dbReference type="PANTHER" id="PTHR34220">
    <property type="entry name" value="SENSOR HISTIDINE KINASE YPDA"/>
    <property type="match status" value="1"/>
</dbReference>
<dbReference type="Proteomes" id="UP000008720">
    <property type="component" value="Chromosome"/>
</dbReference>
<proteinExistence type="predicted"/>
<dbReference type="KEGG" id="mtt:Ftrac_2165"/>
<dbReference type="GO" id="GO:0016020">
    <property type="term" value="C:membrane"/>
    <property type="evidence" value="ECO:0007669"/>
    <property type="project" value="InterPro"/>
</dbReference>
<dbReference type="InterPro" id="IPR010559">
    <property type="entry name" value="Sig_transdc_His_kin_internal"/>
</dbReference>
<keyword evidence="1" id="KW-1133">Transmembrane helix</keyword>
<keyword evidence="1" id="KW-0472">Membrane</keyword>
<dbReference type="AlphaFoldDB" id="E4TV54"/>
<dbReference type="Pfam" id="PF06580">
    <property type="entry name" value="His_kinase"/>
    <property type="match status" value="1"/>
</dbReference>
<keyword evidence="3" id="KW-0418">Kinase</keyword>
<protein>
    <submittedName>
        <fullName evidence="3">Signal transduction histidine kinase, LytS</fullName>
    </submittedName>
</protein>
<feature type="transmembrane region" description="Helical" evidence="1">
    <location>
        <begin position="29"/>
        <end position="51"/>
    </location>
</feature>
<reference evidence="3 4" key="1">
    <citation type="journal article" date="2011" name="Stand. Genomic Sci.">
        <title>Complete genome sequence of Marivirga tractuosa type strain (H-43).</title>
        <authorList>
            <person name="Pagani I."/>
            <person name="Chertkov O."/>
            <person name="Lapidus A."/>
            <person name="Lucas S."/>
            <person name="Del Rio T.G."/>
            <person name="Tice H."/>
            <person name="Copeland A."/>
            <person name="Cheng J.F."/>
            <person name="Nolan M."/>
            <person name="Saunders E."/>
            <person name="Pitluck S."/>
            <person name="Held B."/>
            <person name="Goodwin L."/>
            <person name="Liolios K."/>
            <person name="Ovchinikova G."/>
            <person name="Ivanova N."/>
            <person name="Mavromatis K."/>
            <person name="Pati A."/>
            <person name="Chen A."/>
            <person name="Palaniappan K."/>
            <person name="Land M."/>
            <person name="Hauser L."/>
            <person name="Jeffries C.D."/>
            <person name="Detter J.C."/>
            <person name="Han C."/>
            <person name="Tapia R."/>
            <person name="Ngatchou-Djao O.D."/>
            <person name="Rohde M."/>
            <person name="Goker M."/>
            <person name="Spring S."/>
            <person name="Sikorski J."/>
            <person name="Woyke T."/>
            <person name="Bristow J."/>
            <person name="Eisen J.A."/>
            <person name="Markowitz V."/>
            <person name="Hugenholtz P."/>
            <person name="Klenk H.P."/>
            <person name="Kyrpides N.C."/>
        </authorList>
    </citation>
    <scope>NUCLEOTIDE SEQUENCE [LARGE SCALE GENOMIC DNA]</scope>
    <source>
        <strain evidence="4">ATCC 23168 / DSM 4126 / NBRC 15989 / NCIMB 1408 / VKM B-1430 / H-43</strain>
    </source>
</reference>
<keyword evidence="1" id="KW-0812">Transmembrane</keyword>
<name>E4TV54_MARTH</name>
<gene>
    <name evidence="3" type="ordered locus">Ftrac_2165</name>
</gene>
<accession>E4TV54</accession>
<evidence type="ECO:0000256" key="1">
    <source>
        <dbReference type="SAM" id="Phobius"/>
    </source>
</evidence>
<dbReference type="eggNOG" id="COG2972">
    <property type="taxonomic scope" value="Bacteria"/>
</dbReference>
<dbReference type="STRING" id="643867.Ftrac_2165"/>
<dbReference type="RefSeq" id="WP_013454290.1">
    <property type="nucleotide sequence ID" value="NC_014759.1"/>
</dbReference>
<keyword evidence="4" id="KW-1185">Reference proteome</keyword>
<organism evidence="3 4">
    <name type="scientific">Marivirga tractuosa (strain ATCC 23168 / DSM 4126 / NBRC 15989 / NCIMB 1408 / VKM B-1430 / H-43)</name>
    <name type="common">Microscilla tractuosa</name>
    <name type="synonym">Flexibacter tractuosus</name>
    <dbReference type="NCBI Taxonomy" id="643867"/>
    <lineage>
        <taxon>Bacteria</taxon>
        <taxon>Pseudomonadati</taxon>
        <taxon>Bacteroidota</taxon>
        <taxon>Cytophagia</taxon>
        <taxon>Cytophagales</taxon>
        <taxon>Marivirgaceae</taxon>
        <taxon>Marivirga</taxon>
    </lineage>
</organism>
<dbReference type="GO" id="GO:0000155">
    <property type="term" value="F:phosphorelay sensor kinase activity"/>
    <property type="evidence" value="ECO:0007669"/>
    <property type="project" value="InterPro"/>
</dbReference>
<dbReference type="Gene3D" id="3.30.565.10">
    <property type="entry name" value="Histidine kinase-like ATPase, C-terminal domain"/>
    <property type="match status" value="1"/>
</dbReference>
<feature type="domain" description="Signal transduction histidine kinase internal region" evidence="2">
    <location>
        <begin position="148"/>
        <end position="226"/>
    </location>
</feature>
<evidence type="ECO:0000259" key="2">
    <source>
        <dbReference type="Pfam" id="PF06580"/>
    </source>
</evidence>
<sequence length="333" mass="38979">MKIREPYDRYLMMLGLATVLTATNPKGSFWTVFVITLLFTFAYWEGNYHIVSWVRTKFPALKDTKKRISTQITWSFLYTIAVASFLVVLLHFLGFVPYSAKYHLFNLALGLGITVIISIIYETICYFQLWKEALLESERLKKVEARLQYESLKNQVNPHFLFNSLNTLSSLISVNPEKAELFVQEFSKIYRYVLEVREKSFVPLKNEIDFVDSYIYLQKIRFDDNLYFENSIKTELDDLFIPPLILQNLVENCIKHNTINENNPLKIELKLEKGILKVVNNLQQRSEDYPSTKTGLYNIEQRFKLLNGEAPKFYKDNGHFIAEIKLQTLSTGN</sequence>
<keyword evidence="3" id="KW-0808">Transferase</keyword>
<dbReference type="InterPro" id="IPR036890">
    <property type="entry name" value="HATPase_C_sf"/>
</dbReference>
<dbReference type="InterPro" id="IPR050640">
    <property type="entry name" value="Bact_2-comp_sensor_kinase"/>
</dbReference>